<sequence>MDARSFTFRSQRHYRPSSVYKLQELCRRVLIAHFTLTGWKSATQRLSGRARREAALIPSSHFFGCSVNFFLQPKFSKSGHPSYQVKCLLDQTWYLAIRVQDRRPEHILEDEEFWRWAWPVHRHLLSALAVAVDAPSSSVYIITVLPDDRLERVALELAASALCVAETNLWKFLLQLCSWSRAENERRKCSPALVEARRGRGPDPPEHPIVRPPSHANSTSFPGPRFYRVNAGVRPPVKPWPPQKQAPQTFSAGPPDSDETFAGAAKSTKWPKENEISSEEATTTLSSAPEM</sequence>
<organism evidence="2 3">
    <name type="scientific">Haemaphysalis longicornis</name>
    <name type="common">Bush tick</name>
    <dbReference type="NCBI Taxonomy" id="44386"/>
    <lineage>
        <taxon>Eukaryota</taxon>
        <taxon>Metazoa</taxon>
        <taxon>Ecdysozoa</taxon>
        <taxon>Arthropoda</taxon>
        <taxon>Chelicerata</taxon>
        <taxon>Arachnida</taxon>
        <taxon>Acari</taxon>
        <taxon>Parasitiformes</taxon>
        <taxon>Ixodida</taxon>
        <taxon>Ixodoidea</taxon>
        <taxon>Ixodidae</taxon>
        <taxon>Haemaphysalinae</taxon>
        <taxon>Haemaphysalis</taxon>
    </lineage>
</organism>
<dbReference type="AlphaFoldDB" id="A0A9J6GA43"/>
<feature type="compositionally biased region" description="Basic and acidic residues" evidence="1">
    <location>
        <begin position="195"/>
        <end position="209"/>
    </location>
</feature>
<keyword evidence="3" id="KW-1185">Reference proteome</keyword>
<dbReference type="OrthoDB" id="6494783at2759"/>
<dbReference type="EMBL" id="JABSTR010000005">
    <property type="protein sequence ID" value="KAH9371352.1"/>
    <property type="molecule type" value="Genomic_DNA"/>
</dbReference>
<dbReference type="VEuPathDB" id="VectorBase:HLOH_048857"/>
<feature type="compositionally biased region" description="Low complexity" evidence="1">
    <location>
        <begin position="279"/>
        <end position="291"/>
    </location>
</feature>
<evidence type="ECO:0000256" key="1">
    <source>
        <dbReference type="SAM" id="MobiDB-lite"/>
    </source>
</evidence>
<feature type="region of interest" description="Disordered" evidence="1">
    <location>
        <begin position="193"/>
        <end position="291"/>
    </location>
</feature>
<protein>
    <submittedName>
        <fullName evidence="2">Uncharacterized protein</fullName>
    </submittedName>
</protein>
<reference evidence="2 3" key="1">
    <citation type="journal article" date="2020" name="Cell">
        <title>Large-Scale Comparative Analyses of Tick Genomes Elucidate Their Genetic Diversity and Vector Capacities.</title>
        <authorList>
            <consortium name="Tick Genome and Microbiome Consortium (TIGMIC)"/>
            <person name="Jia N."/>
            <person name="Wang J."/>
            <person name="Shi W."/>
            <person name="Du L."/>
            <person name="Sun Y."/>
            <person name="Zhan W."/>
            <person name="Jiang J.F."/>
            <person name="Wang Q."/>
            <person name="Zhang B."/>
            <person name="Ji P."/>
            <person name="Bell-Sakyi L."/>
            <person name="Cui X.M."/>
            <person name="Yuan T.T."/>
            <person name="Jiang B.G."/>
            <person name="Yang W.F."/>
            <person name="Lam T.T."/>
            <person name="Chang Q.C."/>
            <person name="Ding S.J."/>
            <person name="Wang X.J."/>
            <person name="Zhu J.G."/>
            <person name="Ruan X.D."/>
            <person name="Zhao L."/>
            <person name="Wei J.T."/>
            <person name="Ye R.Z."/>
            <person name="Que T.C."/>
            <person name="Du C.H."/>
            <person name="Zhou Y.H."/>
            <person name="Cheng J.X."/>
            <person name="Dai P.F."/>
            <person name="Guo W.B."/>
            <person name="Han X.H."/>
            <person name="Huang E.J."/>
            <person name="Li L.F."/>
            <person name="Wei W."/>
            <person name="Gao Y.C."/>
            <person name="Liu J.Z."/>
            <person name="Shao H.Z."/>
            <person name="Wang X."/>
            <person name="Wang C.C."/>
            <person name="Yang T.C."/>
            <person name="Huo Q.B."/>
            <person name="Li W."/>
            <person name="Chen H.Y."/>
            <person name="Chen S.E."/>
            <person name="Zhou L.G."/>
            <person name="Ni X.B."/>
            <person name="Tian J.H."/>
            <person name="Sheng Y."/>
            <person name="Liu T."/>
            <person name="Pan Y.S."/>
            <person name="Xia L.Y."/>
            <person name="Li J."/>
            <person name="Zhao F."/>
            <person name="Cao W.C."/>
        </authorList>
    </citation>
    <scope>NUCLEOTIDE SEQUENCE [LARGE SCALE GENOMIC DNA]</scope>
    <source>
        <strain evidence="2">HaeL-2018</strain>
    </source>
</reference>
<dbReference type="Proteomes" id="UP000821853">
    <property type="component" value="Chromosome 3"/>
</dbReference>
<proteinExistence type="predicted"/>
<evidence type="ECO:0000313" key="2">
    <source>
        <dbReference type="EMBL" id="KAH9371352.1"/>
    </source>
</evidence>
<name>A0A9J6GA43_HAELO</name>
<accession>A0A9J6GA43</accession>
<gene>
    <name evidence="2" type="ORF">HPB48_007913</name>
</gene>
<comment type="caution">
    <text evidence="2">The sequence shown here is derived from an EMBL/GenBank/DDBJ whole genome shotgun (WGS) entry which is preliminary data.</text>
</comment>
<evidence type="ECO:0000313" key="3">
    <source>
        <dbReference type="Proteomes" id="UP000821853"/>
    </source>
</evidence>